<name>A0ABD2YL40_9GENT</name>
<dbReference type="Proteomes" id="UP001630127">
    <property type="component" value="Unassembled WGS sequence"/>
</dbReference>
<keyword evidence="3" id="KW-1185">Reference proteome</keyword>
<feature type="domain" description="hAT-like transposase RNase-H fold" evidence="1">
    <location>
        <begin position="3"/>
        <end position="50"/>
    </location>
</feature>
<dbReference type="AlphaFoldDB" id="A0ABD2YL40"/>
<dbReference type="EMBL" id="JBJUIK010000013">
    <property type="protein sequence ID" value="KAL3507401.1"/>
    <property type="molecule type" value="Genomic_DNA"/>
</dbReference>
<organism evidence="2 3">
    <name type="scientific">Cinchona calisaya</name>
    <dbReference type="NCBI Taxonomy" id="153742"/>
    <lineage>
        <taxon>Eukaryota</taxon>
        <taxon>Viridiplantae</taxon>
        <taxon>Streptophyta</taxon>
        <taxon>Embryophyta</taxon>
        <taxon>Tracheophyta</taxon>
        <taxon>Spermatophyta</taxon>
        <taxon>Magnoliopsida</taxon>
        <taxon>eudicotyledons</taxon>
        <taxon>Gunneridae</taxon>
        <taxon>Pentapetalae</taxon>
        <taxon>asterids</taxon>
        <taxon>lamiids</taxon>
        <taxon>Gentianales</taxon>
        <taxon>Rubiaceae</taxon>
        <taxon>Cinchonoideae</taxon>
        <taxon>Cinchoneae</taxon>
        <taxon>Cinchona</taxon>
    </lineage>
</organism>
<dbReference type="InterPro" id="IPR025525">
    <property type="entry name" value="hAT-like_transposase_RNase-H"/>
</dbReference>
<protein>
    <recommendedName>
        <fullName evidence="1">hAT-like transposase RNase-H fold domain-containing protein</fullName>
    </recommendedName>
</protein>
<evidence type="ECO:0000313" key="3">
    <source>
        <dbReference type="Proteomes" id="UP001630127"/>
    </source>
</evidence>
<comment type="caution">
    <text evidence="2">The sequence shown here is derived from an EMBL/GenBank/DDBJ whole genome shotgun (WGS) entry which is preliminary data.</text>
</comment>
<proteinExistence type="predicted"/>
<gene>
    <name evidence="2" type="ORF">ACH5RR_032783</name>
</gene>
<reference evidence="2 3" key="1">
    <citation type="submission" date="2024-11" db="EMBL/GenBank/DDBJ databases">
        <title>A near-complete genome assembly of Cinchona calisaya.</title>
        <authorList>
            <person name="Lian D.C."/>
            <person name="Zhao X.W."/>
            <person name="Wei L."/>
        </authorList>
    </citation>
    <scope>NUCLEOTIDE SEQUENCE [LARGE SCALE GENOMIC DNA]</scope>
    <source>
        <tissue evidence="2">Nenye</tissue>
    </source>
</reference>
<accession>A0ABD2YL40</accession>
<evidence type="ECO:0000313" key="2">
    <source>
        <dbReference type="EMBL" id="KAL3507401.1"/>
    </source>
</evidence>
<dbReference type="Pfam" id="PF14372">
    <property type="entry name" value="hAT-like_RNase-H"/>
    <property type="match status" value="1"/>
</dbReference>
<sequence>MYECCLVLGIAVAFHPWFKLDLVEYNYTEIYGDHGKKYVDRVRRAIVYLYITCGVELNPYFDYGYSGDVEESNFTCRNKNSDVVSQGMPCDILLVTTTTLASALSVGIRVTDESRVVLLPDIVEALVTTGDLLGTKKKRSVKLVERNEDSRTCL</sequence>
<evidence type="ECO:0000259" key="1">
    <source>
        <dbReference type="Pfam" id="PF14372"/>
    </source>
</evidence>